<evidence type="ECO:0000313" key="3">
    <source>
        <dbReference type="Proteomes" id="UP000199377"/>
    </source>
</evidence>
<evidence type="ECO:0008006" key="4">
    <source>
        <dbReference type="Google" id="ProtNLM"/>
    </source>
</evidence>
<keyword evidence="3" id="KW-1185">Reference proteome</keyword>
<protein>
    <recommendedName>
        <fullName evidence="4">Secreted protein</fullName>
    </recommendedName>
</protein>
<keyword evidence="1" id="KW-0732">Signal</keyword>
<dbReference type="RefSeq" id="WP_092861146.1">
    <property type="nucleotide sequence ID" value="NZ_FOQH01000007.1"/>
</dbReference>
<feature type="signal peptide" evidence="1">
    <location>
        <begin position="1"/>
        <end position="27"/>
    </location>
</feature>
<evidence type="ECO:0000256" key="1">
    <source>
        <dbReference type="SAM" id="SignalP"/>
    </source>
</evidence>
<reference evidence="2 3" key="1">
    <citation type="submission" date="2016-10" db="EMBL/GenBank/DDBJ databases">
        <authorList>
            <person name="de Groot N.N."/>
        </authorList>
    </citation>
    <scope>NUCLEOTIDE SEQUENCE [LARGE SCALE GENOMIC DNA]</scope>
    <source>
        <strain evidence="2 3">CGMCC 1.11030</strain>
    </source>
</reference>
<proteinExistence type="predicted"/>
<dbReference type="AlphaFoldDB" id="A0A1I3INM4"/>
<feature type="chain" id="PRO_5011796195" description="Secreted protein" evidence="1">
    <location>
        <begin position="28"/>
        <end position="92"/>
    </location>
</feature>
<dbReference type="Proteomes" id="UP000199377">
    <property type="component" value="Unassembled WGS sequence"/>
</dbReference>
<evidence type="ECO:0000313" key="2">
    <source>
        <dbReference type="EMBL" id="SFI49585.1"/>
    </source>
</evidence>
<gene>
    <name evidence="2" type="ORF">SAMN05216258_107153</name>
</gene>
<sequence length="92" mass="8710">MKIAKTALTTTAAAAFAASFGIAPAFADAAGQAPAAQTQEVQTAGVAQQAQLSQAPVLGLPAVAAGAAVVAATFGLAIAASNSGGDNTPNTR</sequence>
<dbReference type="EMBL" id="FOQH01000007">
    <property type="protein sequence ID" value="SFI49585.1"/>
    <property type="molecule type" value="Genomic_DNA"/>
</dbReference>
<organism evidence="2 3">
    <name type="scientific">Albimonas pacifica</name>
    <dbReference type="NCBI Taxonomy" id="1114924"/>
    <lineage>
        <taxon>Bacteria</taxon>
        <taxon>Pseudomonadati</taxon>
        <taxon>Pseudomonadota</taxon>
        <taxon>Alphaproteobacteria</taxon>
        <taxon>Rhodobacterales</taxon>
        <taxon>Paracoccaceae</taxon>
        <taxon>Albimonas</taxon>
    </lineage>
</organism>
<name>A0A1I3INM4_9RHOB</name>
<dbReference type="STRING" id="1114924.SAMN05216258_107153"/>
<accession>A0A1I3INM4</accession>